<dbReference type="AlphaFoldDB" id="I3XSK5"/>
<dbReference type="KEGG" id="dfd:Desfe_1056"/>
<dbReference type="HOGENOM" id="CLU_2695565_0_0_2"/>
<keyword evidence="3" id="KW-1185">Reference proteome</keyword>
<keyword evidence="1" id="KW-0472">Membrane</keyword>
<name>I3XSK5_DESAM</name>
<evidence type="ECO:0000313" key="3">
    <source>
        <dbReference type="Proteomes" id="UP000006175"/>
    </source>
</evidence>
<organism evidence="2 3">
    <name type="scientific">Desulfurococcus amylolyticus DSM 16532</name>
    <dbReference type="NCBI Taxonomy" id="768672"/>
    <lineage>
        <taxon>Archaea</taxon>
        <taxon>Thermoproteota</taxon>
        <taxon>Thermoprotei</taxon>
        <taxon>Desulfurococcales</taxon>
        <taxon>Desulfurococcaceae</taxon>
        <taxon>Desulfurococcus</taxon>
    </lineage>
</organism>
<feature type="transmembrane region" description="Helical" evidence="1">
    <location>
        <begin position="40"/>
        <end position="58"/>
    </location>
</feature>
<evidence type="ECO:0000256" key="1">
    <source>
        <dbReference type="SAM" id="Phobius"/>
    </source>
</evidence>
<dbReference type="Proteomes" id="UP000006175">
    <property type="component" value="Chromosome"/>
</dbReference>
<protein>
    <recommendedName>
        <fullName evidence="4">DUF3096 domain-containing protein</fullName>
    </recommendedName>
</protein>
<evidence type="ECO:0008006" key="4">
    <source>
        <dbReference type="Google" id="ProtNLM"/>
    </source>
</evidence>
<reference evidence="2 3" key="1">
    <citation type="journal article" date="2012" name="J. Bacteriol.">
        <title>Complete Genome Sequence of Desulfurococcus fermentans, a Hyperthermophilic Cellulolytic Crenarchaeon Isolated from a Freshwater Hot Spring in Kamchatka, Russia.</title>
        <authorList>
            <person name="Susanti D."/>
            <person name="Johnson E.F."/>
            <person name="Rodriguez J.R."/>
            <person name="Anderson I."/>
            <person name="Perevalova A.A."/>
            <person name="Kyrpides N."/>
            <person name="Lucas S."/>
            <person name="Han J."/>
            <person name="Lapidus A."/>
            <person name="Cheng J.F."/>
            <person name="Goodwin L."/>
            <person name="Pitluck S."/>
            <person name="Mavrommatis K."/>
            <person name="Peters L."/>
            <person name="Land M.L."/>
            <person name="Hauser L."/>
            <person name="Gopalan V."/>
            <person name="Chan P.P."/>
            <person name="Lowe T.M."/>
            <person name="Atomi H."/>
            <person name="Bonch-Osmolovskaya E.A."/>
            <person name="Woyke T."/>
            <person name="Mukhopadhyay B."/>
        </authorList>
    </citation>
    <scope>NUCLEOTIDE SEQUENCE [LARGE SCALE GENOMIC DNA]</scope>
    <source>
        <strain evidence="2 3">DSM 16532</strain>
    </source>
</reference>
<dbReference type="RefSeq" id="WP_014767825.1">
    <property type="nucleotide sequence ID" value="NC_018001.1"/>
</dbReference>
<keyword evidence="1" id="KW-1133">Transmembrane helix</keyword>
<dbReference type="Pfam" id="PF11295">
    <property type="entry name" value="DUF3096"/>
    <property type="match status" value="1"/>
</dbReference>
<dbReference type="EMBL" id="CP003321">
    <property type="protein sequence ID" value="AFL66929.1"/>
    <property type="molecule type" value="Genomic_DNA"/>
</dbReference>
<feature type="transmembrane region" description="Helical" evidence="1">
    <location>
        <begin position="12"/>
        <end position="34"/>
    </location>
</feature>
<evidence type="ECO:0000313" key="2">
    <source>
        <dbReference type="EMBL" id="AFL66929.1"/>
    </source>
</evidence>
<sequence length="73" mass="8146">MAEEKIQELMRKYLGVSVPRLLIGIIMLIFGFLILVKPELLGILVALYLIIDGILVIFDEYIKSRIAGKAVAS</sequence>
<accession>I3XSK5</accession>
<gene>
    <name evidence="2" type="ORF">Desfe_1056</name>
</gene>
<dbReference type="GeneID" id="13061435"/>
<proteinExistence type="predicted"/>
<dbReference type="eggNOG" id="arCOG10278">
    <property type="taxonomic scope" value="Archaea"/>
</dbReference>
<dbReference type="InterPro" id="IPR021446">
    <property type="entry name" value="DUF3096"/>
</dbReference>
<keyword evidence="1" id="KW-0812">Transmembrane</keyword>